<dbReference type="Gene3D" id="3.40.50.300">
    <property type="entry name" value="P-loop containing nucleotide triphosphate hydrolases"/>
    <property type="match status" value="1"/>
</dbReference>
<protein>
    <recommendedName>
        <fullName evidence="2">DNA polymerase III subunit delta</fullName>
        <ecNumber evidence="1">2.7.7.7</ecNumber>
    </recommendedName>
</protein>
<evidence type="ECO:0000256" key="1">
    <source>
        <dbReference type="ARBA" id="ARBA00012417"/>
    </source>
</evidence>
<evidence type="ECO:0000256" key="3">
    <source>
        <dbReference type="ARBA" id="ARBA00022679"/>
    </source>
</evidence>
<evidence type="ECO:0000256" key="2">
    <source>
        <dbReference type="ARBA" id="ARBA00017703"/>
    </source>
</evidence>
<dbReference type="PANTHER" id="PTHR34388">
    <property type="entry name" value="DNA POLYMERASE III SUBUNIT DELTA"/>
    <property type="match status" value="1"/>
</dbReference>
<dbReference type="InterPro" id="IPR027417">
    <property type="entry name" value="P-loop_NTPase"/>
</dbReference>
<comment type="caution">
    <text evidence="11">The sequence shown here is derived from an EMBL/GenBank/DDBJ whole genome shotgun (WGS) entry which is preliminary data.</text>
</comment>
<dbReference type="PANTHER" id="PTHR34388:SF1">
    <property type="entry name" value="DNA POLYMERASE III SUBUNIT DELTA"/>
    <property type="match status" value="1"/>
</dbReference>
<organism evidence="11 12">
    <name type="scientific">Enterococcus asini</name>
    <dbReference type="NCBI Taxonomy" id="57732"/>
    <lineage>
        <taxon>Bacteria</taxon>
        <taxon>Bacillati</taxon>
        <taxon>Bacillota</taxon>
        <taxon>Bacilli</taxon>
        <taxon>Lactobacillales</taxon>
        <taxon>Enterococcaceae</taxon>
        <taxon>Enterococcus</taxon>
    </lineage>
</organism>
<dbReference type="GO" id="GO:0006261">
    <property type="term" value="P:DNA-templated DNA replication"/>
    <property type="evidence" value="ECO:0007669"/>
    <property type="project" value="TreeGrafter"/>
</dbReference>
<dbReference type="InterPro" id="IPR010372">
    <property type="entry name" value="DNA_pol3_delta_N"/>
</dbReference>
<dbReference type="NCBIfam" id="TIGR01128">
    <property type="entry name" value="holA"/>
    <property type="match status" value="1"/>
</dbReference>
<evidence type="ECO:0000313" key="11">
    <source>
        <dbReference type="EMBL" id="MDT2809526.1"/>
    </source>
</evidence>
<dbReference type="SUPFAM" id="SSF52540">
    <property type="entry name" value="P-loop containing nucleoside triphosphate hydrolases"/>
    <property type="match status" value="1"/>
</dbReference>
<keyword evidence="5" id="KW-0235">DNA replication</keyword>
<dbReference type="AlphaFoldDB" id="A0AAW8TXY1"/>
<dbReference type="Gene3D" id="1.10.8.60">
    <property type="match status" value="1"/>
</dbReference>
<accession>A0AAW8TXY1</accession>
<name>A0AAW8TXY1_9ENTE</name>
<evidence type="ECO:0000256" key="7">
    <source>
        <dbReference type="ARBA" id="ARBA00034754"/>
    </source>
</evidence>
<proteinExistence type="inferred from homology"/>
<keyword evidence="3 11" id="KW-0808">Transferase</keyword>
<comment type="catalytic activity">
    <reaction evidence="8">
        <text>DNA(n) + a 2'-deoxyribonucleoside 5'-triphosphate = DNA(n+1) + diphosphate</text>
        <dbReference type="Rhea" id="RHEA:22508"/>
        <dbReference type="Rhea" id="RHEA-COMP:17339"/>
        <dbReference type="Rhea" id="RHEA-COMP:17340"/>
        <dbReference type="ChEBI" id="CHEBI:33019"/>
        <dbReference type="ChEBI" id="CHEBI:61560"/>
        <dbReference type="ChEBI" id="CHEBI:173112"/>
        <dbReference type="EC" id="2.7.7.7"/>
    </reaction>
</comment>
<evidence type="ECO:0000259" key="9">
    <source>
        <dbReference type="Pfam" id="PF06144"/>
    </source>
</evidence>
<feature type="domain" description="DNA polymerase III delta subunit-like C-terminal" evidence="10">
    <location>
        <begin position="219"/>
        <end position="337"/>
    </location>
</feature>
<evidence type="ECO:0000256" key="6">
    <source>
        <dbReference type="ARBA" id="ARBA00022932"/>
    </source>
</evidence>
<dbReference type="GO" id="GO:0003887">
    <property type="term" value="F:DNA-directed DNA polymerase activity"/>
    <property type="evidence" value="ECO:0007669"/>
    <property type="project" value="UniProtKB-KW"/>
</dbReference>
<evidence type="ECO:0000256" key="4">
    <source>
        <dbReference type="ARBA" id="ARBA00022695"/>
    </source>
</evidence>
<dbReference type="SUPFAM" id="SSF48019">
    <property type="entry name" value="post-AAA+ oligomerization domain-like"/>
    <property type="match status" value="1"/>
</dbReference>
<dbReference type="RefSeq" id="WP_311835037.1">
    <property type="nucleotide sequence ID" value="NZ_JARQBJ010000001.1"/>
</dbReference>
<evidence type="ECO:0000259" key="10">
    <source>
        <dbReference type="Pfam" id="PF21694"/>
    </source>
</evidence>
<dbReference type="Pfam" id="PF06144">
    <property type="entry name" value="DNA_pol3_delta"/>
    <property type="match status" value="1"/>
</dbReference>
<dbReference type="Proteomes" id="UP001256711">
    <property type="component" value="Unassembled WGS sequence"/>
</dbReference>
<reference evidence="11" key="1">
    <citation type="submission" date="2023-03" db="EMBL/GenBank/DDBJ databases">
        <authorList>
            <person name="Shen W."/>
            <person name="Cai J."/>
        </authorList>
    </citation>
    <scope>NUCLEOTIDE SEQUENCE</scope>
    <source>
        <strain evidence="11">B226-2</strain>
    </source>
</reference>
<dbReference type="EC" id="2.7.7.7" evidence="1"/>
<keyword evidence="6" id="KW-0239">DNA-directed DNA polymerase</keyword>
<sequence length="342" mass="39341">MDTQTALQAIQEQPLAPVYLVLGTESFLIDKIKAAFFSRLQLQKDDLDFVFFDMEEDLVNVAVAEAEALPLFSAEDKRLIFVENCYFLTAEKKTNAPEHDFEDLLNYLEHPSDTAIMVFFAPYEKLDERKKITKVLKKASVLIDTQPLGEKDAEVYIKRSVEASGLEMDRKTLDLFVQLTDLDLTKAMNELQKLRIYAGNQGKITEKDLLALIPKSLDHNLFDLTDHLLQGRTEQALRLYQDLLLQGEETIKLNSVLISQLRLYLQTQILMKLGYQQSNIAKTLGVHPYRVKLAMQRVRKFSPQRLQHLYDCLIENDYLVKTGQMDKELLFELTVLEAAGQF</sequence>
<dbReference type="InterPro" id="IPR005790">
    <property type="entry name" value="DNA_polIII_delta"/>
</dbReference>
<gene>
    <name evidence="11" type="primary">holA</name>
    <name evidence="11" type="ORF">P7H43_03315</name>
</gene>
<dbReference type="InterPro" id="IPR008921">
    <property type="entry name" value="DNA_pol3_clamp-load_cplx_C"/>
</dbReference>
<dbReference type="InterPro" id="IPR048466">
    <property type="entry name" value="DNA_pol3_delta-like_C"/>
</dbReference>
<feature type="domain" description="DNA polymerase III delta N-terminal" evidence="9">
    <location>
        <begin position="19"/>
        <end position="144"/>
    </location>
</feature>
<keyword evidence="4 11" id="KW-0548">Nucleotidyltransferase</keyword>
<evidence type="ECO:0000313" key="12">
    <source>
        <dbReference type="Proteomes" id="UP001256711"/>
    </source>
</evidence>
<dbReference type="GO" id="GO:0003677">
    <property type="term" value="F:DNA binding"/>
    <property type="evidence" value="ECO:0007669"/>
    <property type="project" value="InterPro"/>
</dbReference>
<dbReference type="GO" id="GO:0009360">
    <property type="term" value="C:DNA polymerase III complex"/>
    <property type="evidence" value="ECO:0007669"/>
    <property type="project" value="InterPro"/>
</dbReference>
<dbReference type="EMBL" id="JARQBJ010000001">
    <property type="protein sequence ID" value="MDT2809526.1"/>
    <property type="molecule type" value="Genomic_DNA"/>
</dbReference>
<comment type="similarity">
    <text evidence="7">Belongs to the DNA polymerase HolA subunit family.</text>
</comment>
<dbReference type="Gene3D" id="1.20.272.10">
    <property type="match status" value="1"/>
</dbReference>
<evidence type="ECO:0000256" key="5">
    <source>
        <dbReference type="ARBA" id="ARBA00022705"/>
    </source>
</evidence>
<dbReference type="Pfam" id="PF21694">
    <property type="entry name" value="DNA_pol3_delta_C"/>
    <property type="match status" value="1"/>
</dbReference>
<evidence type="ECO:0000256" key="8">
    <source>
        <dbReference type="ARBA" id="ARBA00049244"/>
    </source>
</evidence>